<dbReference type="InterPro" id="IPR050191">
    <property type="entry name" value="ATP-dep_DNA_ligase"/>
</dbReference>
<proteinExistence type="inferred from homology"/>
<dbReference type="InterPro" id="IPR012309">
    <property type="entry name" value="DNA_ligase_ATP-dep_C"/>
</dbReference>
<dbReference type="Pfam" id="PF01068">
    <property type="entry name" value="DNA_ligase_A_M"/>
    <property type="match status" value="1"/>
</dbReference>
<dbReference type="Gene3D" id="2.40.50.140">
    <property type="entry name" value="Nucleic acid-binding proteins"/>
    <property type="match status" value="1"/>
</dbReference>
<dbReference type="Proteomes" id="UP000247476">
    <property type="component" value="Unassembled WGS sequence"/>
</dbReference>
<dbReference type="GO" id="GO:0006310">
    <property type="term" value="P:DNA recombination"/>
    <property type="evidence" value="ECO:0007669"/>
    <property type="project" value="InterPro"/>
</dbReference>
<comment type="caution">
    <text evidence="6">The sequence shown here is derived from an EMBL/GenBank/DDBJ whole genome shotgun (WGS) entry which is preliminary data.</text>
</comment>
<dbReference type="Pfam" id="PF04679">
    <property type="entry name" value="DNA_ligase_A_C"/>
    <property type="match status" value="1"/>
</dbReference>
<dbReference type="PANTHER" id="PTHR45674">
    <property type="entry name" value="DNA LIGASE 1/3 FAMILY MEMBER"/>
    <property type="match status" value="1"/>
</dbReference>
<dbReference type="CDD" id="cd07971">
    <property type="entry name" value="OBF_DNA_ligase_LigD"/>
    <property type="match status" value="1"/>
</dbReference>
<evidence type="ECO:0000256" key="3">
    <source>
        <dbReference type="ARBA" id="ARBA00022598"/>
    </source>
</evidence>
<feature type="domain" description="ATP-dependent DNA ligase family profile" evidence="5">
    <location>
        <begin position="106"/>
        <end position="196"/>
    </location>
</feature>
<dbReference type="PROSITE" id="PS50160">
    <property type="entry name" value="DNA_LIGASE_A3"/>
    <property type="match status" value="1"/>
</dbReference>
<evidence type="ECO:0000313" key="6">
    <source>
        <dbReference type="EMBL" id="PYI52907.1"/>
    </source>
</evidence>
<dbReference type="InterPro" id="IPR012340">
    <property type="entry name" value="NA-bd_OB-fold"/>
</dbReference>
<evidence type="ECO:0000259" key="5">
    <source>
        <dbReference type="PROSITE" id="PS50160"/>
    </source>
</evidence>
<protein>
    <recommendedName>
        <fullName evidence="2">DNA ligase (ATP)</fullName>
        <ecNumber evidence="2">6.5.1.1</ecNumber>
    </recommendedName>
</protein>
<dbReference type="SUPFAM" id="SSF56091">
    <property type="entry name" value="DNA ligase/mRNA capping enzyme, catalytic domain"/>
    <property type="match status" value="1"/>
</dbReference>
<accession>A0A2V5KP50</accession>
<dbReference type="PROSITE" id="PS00697">
    <property type="entry name" value="DNA_LIGASE_A1"/>
    <property type="match status" value="1"/>
</dbReference>
<dbReference type="CDD" id="cd07906">
    <property type="entry name" value="Adenylation_DNA_ligase_LigD_LigC"/>
    <property type="match status" value="1"/>
</dbReference>
<dbReference type="EC" id="6.5.1.1" evidence="2"/>
<dbReference type="EMBL" id="QJVJ01000008">
    <property type="protein sequence ID" value="PYI52907.1"/>
    <property type="molecule type" value="Genomic_DNA"/>
</dbReference>
<comment type="catalytic activity">
    <reaction evidence="4">
        <text>ATP + (deoxyribonucleotide)n-3'-hydroxyl + 5'-phospho-(deoxyribonucleotide)m = (deoxyribonucleotide)n+m + AMP + diphosphate.</text>
        <dbReference type="EC" id="6.5.1.1"/>
    </reaction>
</comment>
<reference evidence="6 7" key="1">
    <citation type="submission" date="2018-05" db="EMBL/GenBank/DDBJ databases">
        <title>Paenibacillus flagellatus sp. nov., isolated from selenium mineral soil.</title>
        <authorList>
            <person name="Dai X."/>
        </authorList>
    </citation>
    <scope>NUCLEOTIDE SEQUENCE [LARGE SCALE GENOMIC DNA]</scope>
    <source>
        <strain evidence="6 7">DXL2</strain>
    </source>
</reference>
<keyword evidence="3 6" id="KW-0436">Ligase</keyword>
<evidence type="ECO:0000256" key="2">
    <source>
        <dbReference type="ARBA" id="ARBA00012727"/>
    </source>
</evidence>
<dbReference type="GO" id="GO:0003910">
    <property type="term" value="F:DNA ligase (ATP) activity"/>
    <property type="evidence" value="ECO:0007669"/>
    <property type="project" value="UniProtKB-EC"/>
</dbReference>
<keyword evidence="7" id="KW-1185">Reference proteome</keyword>
<sequence>MELKPIVPFEPVRAEQAPTGPNWVAQIKWDGVRMLAYGDGPETRLWNRRGNERTMQYPEFADVRRYCNASSVILDGEMIALDSAGKPSFHEIMKRDRLRTESKIAQAISRVPVTYMIFDVVYCNGEWATGMPLGERQRLLERIVVPGERVQLVRNVTDPNALLGVMRSHRMEGIVCKDLTSGYALDGKDDRWRKIKLFRDMYAVVGGVTYRDKLVNALLLGLYDPGGTLYYIGHAGTGKLTQADWRRLTERVQPMRIGDRPFANVPERNKDAVWIRPELVVKVQFLEWTPDGIMRHPSIQTFAEGADPVQVCTFGQD</sequence>
<comment type="similarity">
    <text evidence="1">Belongs to the ATP-dependent DNA ligase family.</text>
</comment>
<organism evidence="6 7">
    <name type="scientific">Paenibacillus flagellatus</name>
    <dbReference type="NCBI Taxonomy" id="2211139"/>
    <lineage>
        <taxon>Bacteria</taxon>
        <taxon>Bacillati</taxon>
        <taxon>Bacillota</taxon>
        <taxon>Bacilli</taxon>
        <taxon>Bacillales</taxon>
        <taxon>Paenibacillaceae</taxon>
        <taxon>Paenibacillus</taxon>
    </lineage>
</organism>
<dbReference type="SUPFAM" id="SSF50249">
    <property type="entry name" value="Nucleic acid-binding proteins"/>
    <property type="match status" value="1"/>
</dbReference>
<dbReference type="PANTHER" id="PTHR45674:SF4">
    <property type="entry name" value="DNA LIGASE 1"/>
    <property type="match status" value="1"/>
</dbReference>
<dbReference type="RefSeq" id="WP_110841724.1">
    <property type="nucleotide sequence ID" value="NZ_QJVJ01000008.1"/>
</dbReference>
<dbReference type="AlphaFoldDB" id="A0A2V5KP50"/>
<dbReference type="InterPro" id="IPR016059">
    <property type="entry name" value="DNA_ligase_ATP-dep_CS"/>
</dbReference>
<dbReference type="GO" id="GO:0005524">
    <property type="term" value="F:ATP binding"/>
    <property type="evidence" value="ECO:0007669"/>
    <property type="project" value="InterPro"/>
</dbReference>
<gene>
    <name evidence="6" type="ORF">DLM86_18030</name>
</gene>
<dbReference type="InterPro" id="IPR012310">
    <property type="entry name" value="DNA_ligase_ATP-dep_cent"/>
</dbReference>
<dbReference type="OrthoDB" id="9802472at2"/>
<evidence type="ECO:0000256" key="4">
    <source>
        <dbReference type="ARBA" id="ARBA00034003"/>
    </source>
</evidence>
<dbReference type="GO" id="GO:0006281">
    <property type="term" value="P:DNA repair"/>
    <property type="evidence" value="ECO:0007669"/>
    <property type="project" value="InterPro"/>
</dbReference>
<dbReference type="Gene3D" id="3.30.470.30">
    <property type="entry name" value="DNA ligase/mRNA capping enzyme"/>
    <property type="match status" value="1"/>
</dbReference>
<evidence type="ECO:0000313" key="7">
    <source>
        <dbReference type="Proteomes" id="UP000247476"/>
    </source>
</evidence>
<evidence type="ECO:0000256" key="1">
    <source>
        <dbReference type="ARBA" id="ARBA00007572"/>
    </source>
</evidence>
<name>A0A2V5KP50_9BACL</name>